<dbReference type="GeneID" id="26304787"/>
<proteinExistence type="predicted"/>
<sequence>MEQILSILLPCCFGSRHARSPAWSAADANERTPLLADGSQSIASGSGSIADSSAAQTKRKRKPQSILPTPAYDEHTLRNILDDLSARLVDVESAKTHADKQSILTSSPVPTAEESTDKPASETGGKYVTPVHTLRLSVRSPSTPAEPTSKLVNIWPKDTEDTASVNSAAGARLSYSAALKRGAKKKAKKFPSTANARSDDPAAVEQQTYNNLAQIAGSKPLVHSWDIDDTPDLHPPA</sequence>
<reference evidence="2" key="1">
    <citation type="journal article" date="2014" name="Genome Announc.">
        <title>Draft Genome Sequence of the Yeast Pseudozyma antarctica Type Strain JCM10317, a Producer of the Glycolipid Biosurfactants, Mannosylerythritol Lipids.</title>
        <authorList>
            <person name="Saika A."/>
            <person name="Koike H."/>
            <person name="Hori T."/>
            <person name="Fukuoka T."/>
            <person name="Sato S."/>
            <person name="Habe H."/>
            <person name="Kitamoto D."/>
            <person name="Morita T."/>
        </authorList>
    </citation>
    <scope>NUCLEOTIDE SEQUENCE [LARGE SCALE GENOMIC DNA]</scope>
    <source>
        <strain evidence="2">JCM 10317</strain>
    </source>
</reference>
<gene>
    <name evidence="1" type="ORF">PAN0_010c3995</name>
</gene>
<name>A0A081CGH9_PSEA2</name>
<dbReference type="HOGENOM" id="CLU_1170511_0_0_1"/>
<accession>A0A081CGH9</accession>
<dbReference type="RefSeq" id="XP_014655937.1">
    <property type="nucleotide sequence ID" value="XM_014800451.1"/>
</dbReference>
<evidence type="ECO:0000313" key="1">
    <source>
        <dbReference type="EMBL" id="GAK65775.1"/>
    </source>
</evidence>
<keyword evidence="2" id="KW-1185">Reference proteome</keyword>
<dbReference type="AlphaFoldDB" id="A0A081CGH9"/>
<organism evidence="1 2">
    <name type="scientific">Pseudozyma antarctica</name>
    <name type="common">Yeast</name>
    <name type="synonym">Candida antarctica</name>
    <dbReference type="NCBI Taxonomy" id="84753"/>
    <lineage>
        <taxon>Eukaryota</taxon>
        <taxon>Fungi</taxon>
        <taxon>Dikarya</taxon>
        <taxon>Basidiomycota</taxon>
        <taxon>Ustilaginomycotina</taxon>
        <taxon>Ustilaginomycetes</taxon>
        <taxon>Ustilaginales</taxon>
        <taxon>Ustilaginaceae</taxon>
        <taxon>Moesziomyces</taxon>
    </lineage>
</organism>
<evidence type="ECO:0000313" key="2">
    <source>
        <dbReference type="Proteomes" id="UP000053758"/>
    </source>
</evidence>
<dbReference type="EMBL" id="DF830077">
    <property type="protein sequence ID" value="GAK65775.1"/>
    <property type="molecule type" value="Genomic_DNA"/>
</dbReference>
<protein>
    <submittedName>
        <fullName evidence="1">Uncharacterized protein</fullName>
    </submittedName>
</protein>
<dbReference type="OrthoDB" id="2550346at2759"/>
<dbReference type="Proteomes" id="UP000053758">
    <property type="component" value="Unassembled WGS sequence"/>
</dbReference>